<reference evidence="3" key="2">
    <citation type="submission" date="2021-04" db="EMBL/GenBank/DDBJ databases">
        <authorList>
            <person name="Gilroy R."/>
        </authorList>
    </citation>
    <scope>NUCLEOTIDE SEQUENCE</scope>
    <source>
        <strain evidence="3">ChiGjej6B6-1540</strain>
    </source>
</reference>
<dbReference type="InterPro" id="IPR005561">
    <property type="entry name" value="ANTAR"/>
</dbReference>
<dbReference type="EMBL" id="DXGA01000007">
    <property type="protein sequence ID" value="HIW92986.1"/>
    <property type="molecule type" value="Genomic_DNA"/>
</dbReference>
<sequence>MERILLVCSGEKSRQTLLQLTGECCPGQLHQAPAGAAARRMMMEIEFDLIVINAPLSDEPGDALARHAVRTTGAAVLLLLKAPQAEVVTPAMEEFGIAVLPKPISRASFSSALHLLRASHSRLLQMQEQARKLRKQLEELRLVSRAKCILIETGGLTEPEAHAFLEKQAMNRRMTKVDVARELLQARE</sequence>
<evidence type="ECO:0000313" key="3">
    <source>
        <dbReference type="EMBL" id="HIW92986.1"/>
    </source>
</evidence>
<evidence type="ECO:0000259" key="2">
    <source>
        <dbReference type="PROSITE" id="PS50921"/>
    </source>
</evidence>
<proteinExistence type="predicted"/>
<accession>A0A9D1UNE4</accession>
<dbReference type="SUPFAM" id="SSF52172">
    <property type="entry name" value="CheY-like"/>
    <property type="match status" value="1"/>
</dbReference>
<dbReference type="AlphaFoldDB" id="A0A9D1UNE4"/>
<dbReference type="InterPro" id="IPR008327">
    <property type="entry name" value="Sig_transdc_resp-reg_antiterm"/>
</dbReference>
<feature type="domain" description="ANTAR" evidence="2">
    <location>
        <begin position="123"/>
        <end position="184"/>
    </location>
</feature>
<keyword evidence="1" id="KW-0175">Coiled coil</keyword>
<dbReference type="PIRSF" id="PIRSF036382">
    <property type="entry name" value="RR_antiterm"/>
    <property type="match status" value="1"/>
</dbReference>
<gene>
    <name evidence="3" type="ORF">H9868_00425</name>
</gene>
<dbReference type="Gene3D" id="1.10.10.10">
    <property type="entry name" value="Winged helix-like DNA-binding domain superfamily/Winged helix DNA-binding domain"/>
    <property type="match status" value="1"/>
</dbReference>
<reference evidence="3" key="1">
    <citation type="journal article" date="2021" name="PeerJ">
        <title>Extensive microbial diversity within the chicken gut microbiome revealed by metagenomics and culture.</title>
        <authorList>
            <person name="Gilroy R."/>
            <person name="Ravi A."/>
            <person name="Getino M."/>
            <person name="Pursley I."/>
            <person name="Horton D.L."/>
            <person name="Alikhan N.F."/>
            <person name="Baker D."/>
            <person name="Gharbi K."/>
            <person name="Hall N."/>
            <person name="Watson M."/>
            <person name="Adriaenssens E.M."/>
            <person name="Foster-Nyarko E."/>
            <person name="Jarju S."/>
            <person name="Secka A."/>
            <person name="Antonio M."/>
            <person name="Oren A."/>
            <person name="Chaudhuri R.R."/>
            <person name="La Ragione R."/>
            <person name="Hildebrand F."/>
            <person name="Pallen M.J."/>
        </authorList>
    </citation>
    <scope>NUCLEOTIDE SEQUENCE</scope>
    <source>
        <strain evidence="3">ChiGjej6B6-1540</strain>
    </source>
</reference>
<dbReference type="Pfam" id="PF03861">
    <property type="entry name" value="ANTAR"/>
    <property type="match status" value="1"/>
</dbReference>
<feature type="coiled-coil region" evidence="1">
    <location>
        <begin position="116"/>
        <end position="143"/>
    </location>
</feature>
<protein>
    <submittedName>
        <fullName evidence="3">ANTAR domain-containing protein</fullName>
    </submittedName>
</protein>
<evidence type="ECO:0000256" key="1">
    <source>
        <dbReference type="SAM" id="Coils"/>
    </source>
</evidence>
<dbReference type="InterPro" id="IPR011006">
    <property type="entry name" value="CheY-like_superfamily"/>
</dbReference>
<dbReference type="SMART" id="SM01012">
    <property type="entry name" value="ANTAR"/>
    <property type="match status" value="1"/>
</dbReference>
<name>A0A9D1UNE4_9FIRM</name>
<dbReference type="Proteomes" id="UP000824192">
    <property type="component" value="Unassembled WGS sequence"/>
</dbReference>
<dbReference type="GO" id="GO:0003723">
    <property type="term" value="F:RNA binding"/>
    <property type="evidence" value="ECO:0007669"/>
    <property type="project" value="InterPro"/>
</dbReference>
<evidence type="ECO:0000313" key="4">
    <source>
        <dbReference type="Proteomes" id="UP000824192"/>
    </source>
</evidence>
<dbReference type="PROSITE" id="PS50921">
    <property type="entry name" value="ANTAR"/>
    <property type="match status" value="1"/>
</dbReference>
<organism evidence="3 4">
    <name type="scientific">Candidatus Flavonifractor merdipullorum</name>
    <dbReference type="NCBI Taxonomy" id="2838590"/>
    <lineage>
        <taxon>Bacteria</taxon>
        <taxon>Bacillati</taxon>
        <taxon>Bacillota</taxon>
        <taxon>Clostridia</taxon>
        <taxon>Eubacteriales</taxon>
        <taxon>Oscillospiraceae</taxon>
        <taxon>Flavonifractor</taxon>
    </lineage>
</organism>
<dbReference type="InterPro" id="IPR036388">
    <property type="entry name" value="WH-like_DNA-bd_sf"/>
</dbReference>
<comment type="caution">
    <text evidence="3">The sequence shown here is derived from an EMBL/GenBank/DDBJ whole genome shotgun (WGS) entry which is preliminary data.</text>
</comment>